<evidence type="ECO:0000313" key="2">
    <source>
        <dbReference type="EMBL" id="CAI9149345.1"/>
    </source>
</evidence>
<dbReference type="Proteomes" id="UP001176941">
    <property type="component" value="Unassembled WGS sequence"/>
</dbReference>
<organism evidence="2 3">
    <name type="scientific">Rangifer tarandus platyrhynchus</name>
    <name type="common">Svalbard reindeer</name>
    <dbReference type="NCBI Taxonomy" id="3082113"/>
    <lineage>
        <taxon>Eukaryota</taxon>
        <taxon>Metazoa</taxon>
        <taxon>Chordata</taxon>
        <taxon>Craniata</taxon>
        <taxon>Vertebrata</taxon>
        <taxon>Euteleostomi</taxon>
        <taxon>Mammalia</taxon>
        <taxon>Eutheria</taxon>
        <taxon>Laurasiatheria</taxon>
        <taxon>Artiodactyla</taxon>
        <taxon>Ruminantia</taxon>
        <taxon>Pecora</taxon>
        <taxon>Cervidae</taxon>
        <taxon>Odocoileinae</taxon>
        <taxon>Rangifer</taxon>
    </lineage>
</organism>
<comment type="caution">
    <text evidence="2">The sequence shown here is derived from an EMBL/GenBank/DDBJ whole genome shotgun (WGS) entry which is preliminary data.</text>
</comment>
<proteinExistence type="predicted"/>
<dbReference type="EMBL" id="CATKSN020000247">
    <property type="protein sequence ID" value="CAI9149345.1"/>
    <property type="molecule type" value="Genomic_DNA"/>
</dbReference>
<sequence>MEEAIESLQQQLTARPTQQKMEALQRQLLHLRHPRDHAFLSYRWFYRCFLLLLLLHCRCPPAAVLLLPLLLIPLSRCRCFYCCCWRPGVAVAAVVALLLLSRYCRCCCCWCPADAAVAGALVLPLLLLLAVSRSSTAVPSSLPLFNAVANTTCCCLGAEEAADKRRNAWRCADSRSLMREDRRRFARARCCSSSGSRNDVHEKAQLLEDCCKALHCVDGRALLQQLQDFAECMRRRVPFLELSFEFLFLFVLGYPPWPPRPSPDAFSHADDLLSRLLQMRMAEAAMQAVRSRRQLLLLDGSSACVFEKEEADLVQRHLQQLRHLQQEQLRESSDNMSSSMLLATARAEAGSVRGGGGEQKRGRERAARQQQTLQLLQQQREELVALSQRRAAAEAAAMEEAHWRQHRETQENNRSSPKGDFSPELLLLPDVLKRRWPSCSLQQCLKNLSSFFSRSDALTLFFKELCHILQIDAPTATFAEVLQPTAFFKRQRTSPTSYHTAQTMLVLASSRLLPGHQRRRV</sequence>
<keyword evidence="3" id="KW-1185">Reference proteome</keyword>
<evidence type="ECO:0000313" key="3">
    <source>
        <dbReference type="Proteomes" id="UP001176941"/>
    </source>
</evidence>
<feature type="region of interest" description="Disordered" evidence="1">
    <location>
        <begin position="348"/>
        <end position="370"/>
    </location>
</feature>
<accession>A0ABN8XLA5</accession>
<reference evidence="2" key="1">
    <citation type="submission" date="2023-04" db="EMBL/GenBank/DDBJ databases">
        <authorList>
            <consortium name="ELIXIR-Norway"/>
        </authorList>
    </citation>
    <scope>NUCLEOTIDE SEQUENCE [LARGE SCALE GENOMIC DNA]</scope>
</reference>
<feature type="compositionally biased region" description="Basic and acidic residues" evidence="1">
    <location>
        <begin position="358"/>
        <end position="367"/>
    </location>
</feature>
<evidence type="ECO:0000256" key="1">
    <source>
        <dbReference type="SAM" id="MobiDB-lite"/>
    </source>
</evidence>
<protein>
    <submittedName>
        <fullName evidence="2">Uncharacterized protein</fullName>
    </submittedName>
</protein>
<gene>
    <name evidence="2" type="ORF">MRATA1EN1_LOCUS30963</name>
</gene>
<name>A0ABN8XLA5_RANTA</name>